<gene>
    <name evidence="4" type="ORF">SAMN05660706_11463</name>
</gene>
<accession>A0A1I6DPD5</accession>
<evidence type="ECO:0000256" key="1">
    <source>
        <dbReference type="ARBA" id="ARBA00006611"/>
    </source>
</evidence>
<dbReference type="AlphaFoldDB" id="A0A1I6DPD5"/>
<name>A0A1I6DPD5_9FIRM</name>
<organism evidence="4 5">
    <name type="scientific">Desulfoscipio geothermicus DSM 3669</name>
    <dbReference type="NCBI Taxonomy" id="1121426"/>
    <lineage>
        <taxon>Bacteria</taxon>
        <taxon>Bacillati</taxon>
        <taxon>Bacillota</taxon>
        <taxon>Clostridia</taxon>
        <taxon>Eubacteriales</taxon>
        <taxon>Desulfallaceae</taxon>
        <taxon>Desulfoscipio</taxon>
    </lineage>
</organism>
<feature type="domain" description="Bacterial type II secretion system protein E" evidence="3">
    <location>
        <begin position="23"/>
        <end position="82"/>
    </location>
</feature>
<sequence length="87" mass="9250">MACAAATQADVGVSVALAYFNESGNVTVRGEGEVTQHDLVADALRMVPKRIVLGECREGEAFDMMQAMNTSHDGSPATGHINMHTRC</sequence>
<evidence type="ECO:0000259" key="3">
    <source>
        <dbReference type="Pfam" id="PF00437"/>
    </source>
</evidence>
<comment type="similarity">
    <text evidence="1">Belongs to the GSP E family.</text>
</comment>
<dbReference type="Pfam" id="PF00437">
    <property type="entry name" value="T2SSE"/>
    <property type="match status" value="1"/>
</dbReference>
<dbReference type="Proteomes" id="UP000199584">
    <property type="component" value="Unassembled WGS sequence"/>
</dbReference>
<reference evidence="5" key="1">
    <citation type="submission" date="2016-10" db="EMBL/GenBank/DDBJ databases">
        <authorList>
            <person name="Varghese N."/>
            <person name="Submissions S."/>
        </authorList>
    </citation>
    <scope>NUCLEOTIDE SEQUENCE [LARGE SCALE GENOMIC DNA]</scope>
    <source>
        <strain evidence="5">DSM 3669</strain>
    </source>
</reference>
<keyword evidence="5" id="KW-1185">Reference proteome</keyword>
<evidence type="ECO:0000313" key="4">
    <source>
        <dbReference type="EMBL" id="SFR07218.1"/>
    </source>
</evidence>
<protein>
    <submittedName>
        <fullName evidence="4">Type II/IV secretion system protein</fullName>
    </submittedName>
</protein>
<feature type="region of interest" description="Disordered" evidence="2">
    <location>
        <begin position="68"/>
        <end position="87"/>
    </location>
</feature>
<dbReference type="InterPro" id="IPR027417">
    <property type="entry name" value="P-loop_NTPase"/>
</dbReference>
<evidence type="ECO:0000256" key="2">
    <source>
        <dbReference type="SAM" id="MobiDB-lite"/>
    </source>
</evidence>
<dbReference type="EMBL" id="FOYM01000014">
    <property type="protein sequence ID" value="SFR07218.1"/>
    <property type="molecule type" value="Genomic_DNA"/>
</dbReference>
<dbReference type="InterPro" id="IPR001482">
    <property type="entry name" value="T2SS/T4SS_dom"/>
</dbReference>
<dbReference type="STRING" id="39060.SAMN05660706_11463"/>
<proteinExistence type="inferred from homology"/>
<dbReference type="Gene3D" id="3.40.50.300">
    <property type="entry name" value="P-loop containing nucleotide triphosphate hydrolases"/>
    <property type="match status" value="1"/>
</dbReference>
<evidence type="ECO:0000313" key="5">
    <source>
        <dbReference type="Proteomes" id="UP000199584"/>
    </source>
</evidence>
<dbReference type="SUPFAM" id="SSF52540">
    <property type="entry name" value="P-loop containing nucleoside triphosphate hydrolases"/>
    <property type="match status" value="1"/>
</dbReference>